<evidence type="ECO:0000256" key="8">
    <source>
        <dbReference type="SAM" id="Coils"/>
    </source>
</evidence>
<keyword evidence="5 7" id="KW-0413">Isomerase</keyword>
<keyword evidence="1 7" id="KW-0547">Nucleotide-binding</keyword>
<keyword evidence="8" id="KW-0175">Coiled coil</keyword>
<feature type="binding site" evidence="7">
    <location>
        <position position="41"/>
    </location>
    <ligand>
        <name>ATP</name>
        <dbReference type="ChEBI" id="CHEBI:30616"/>
    </ligand>
</feature>
<dbReference type="GO" id="GO:0006260">
    <property type="term" value="P:DNA replication"/>
    <property type="evidence" value="ECO:0007669"/>
    <property type="project" value="UniProtKB-UniRule"/>
</dbReference>
<feature type="binding site" evidence="7">
    <location>
        <position position="427"/>
    </location>
    <ligand>
        <name>ATP</name>
        <dbReference type="ChEBI" id="CHEBI:30616"/>
    </ligand>
</feature>
<feature type="domain" description="Histidine kinase/HSP90-like ATPase" evidence="9">
    <location>
        <begin position="26"/>
        <end position="147"/>
    </location>
</feature>
<dbReference type="GO" id="GO:0005524">
    <property type="term" value="F:ATP binding"/>
    <property type="evidence" value="ECO:0007669"/>
    <property type="project" value="UniProtKB-UniRule"/>
</dbReference>
<dbReference type="SMART" id="SM00387">
    <property type="entry name" value="HATPase_c"/>
    <property type="match status" value="1"/>
</dbReference>
<dbReference type="Pfam" id="PF02518">
    <property type="entry name" value="HATPase_c"/>
    <property type="match status" value="1"/>
</dbReference>
<dbReference type="Gene3D" id="1.10.8.50">
    <property type="match status" value="1"/>
</dbReference>
<dbReference type="Proteomes" id="UP000427373">
    <property type="component" value="Chromosome"/>
</dbReference>
<dbReference type="EMBL" id="CP045484">
    <property type="protein sequence ID" value="QGR17043.1"/>
    <property type="molecule type" value="Genomic_DNA"/>
</dbReference>
<keyword evidence="2 7" id="KW-0067">ATP-binding</keyword>
<gene>
    <name evidence="7" type="primary">top6B</name>
    <name evidence="11" type="ORF">D1869_07495</name>
    <name evidence="10" type="ORF">HNQ62_000230</name>
</gene>
<comment type="similarity">
    <text evidence="7">Belongs to the TOP6B family.</text>
</comment>
<evidence type="ECO:0000256" key="1">
    <source>
        <dbReference type="ARBA" id="ARBA00022741"/>
    </source>
</evidence>
<dbReference type="InterPro" id="IPR005734">
    <property type="entry name" value="TopoVI_B"/>
</dbReference>
<accession>A0A650CGY4</accession>
<feature type="binding site" evidence="7">
    <location>
        <begin position="105"/>
        <end position="112"/>
    </location>
    <ligand>
        <name>ATP</name>
        <dbReference type="ChEBI" id="CHEBI:30616"/>
    </ligand>
</feature>
<dbReference type="InterPro" id="IPR010979">
    <property type="entry name" value="Ribosomal_uS13-like_H2TH"/>
</dbReference>
<keyword evidence="4 7" id="KW-0238">DNA-binding</keyword>
<dbReference type="CDD" id="cd00823">
    <property type="entry name" value="TopoIIB_Trans"/>
    <property type="match status" value="1"/>
</dbReference>
<evidence type="ECO:0000256" key="5">
    <source>
        <dbReference type="ARBA" id="ARBA00023235"/>
    </source>
</evidence>
<evidence type="ECO:0000313" key="11">
    <source>
        <dbReference type="EMBL" id="QGR17043.1"/>
    </source>
</evidence>
<dbReference type="NCBIfam" id="TIGR01052">
    <property type="entry name" value="top6b"/>
    <property type="match status" value="1"/>
</dbReference>
<evidence type="ECO:0000256" key="7">
    <source>
        <dbReference type="HAMAP-Rule" id="MF_00322"/>
    </source>
</evidence>
<keyword evidence="3 7" id="KW-0799">Topoisomerase</keyword>
<evidence type="ECO:0000256" key="6">
    <source>
        <dbReference type="ARBA" id="ARBA00063696"/>
    </source>
</evidence>
<dbReference type="InterPro" id="IPR015320">
    <property type="entry name" value="TopoVI_B_transducer"/>
</dbReference>
<keyword evidence="12" id="KW-1185">Reference proteome</keyword>
<dbReference type="AlphaFoldDB" id="A0A650CGY4"/>
<protein>
    <recommendedName>
        <fullName evidence="7">Type 2 DNA topoisomerase 6 subunit B</fullName>
        <ecNumber evidence="7">5.6.2.2</ecNumber>
    </recommendedName>
    <alternativeName>
        <fullName evidence="7">Type II DNA topoisomerase VI subunit B</fullName>
        <shortName evidence="7">TopoVI-B</shortName>
    </alternativeName>
</protein>
<dbReference type="SUPFAM" id="SSF54211">
    <property type="entry name" value="Ribosomal protein S5 domain 2-like"/>
    <property type="match status" value="1"/>
</dbReference>
<reference evidence="10 13" key="2">
    <citation type="submission" date="2020-08" db="EMBL/GenBank/DDBJ databases">
        <title>Genomic Encyclopedia of Type Strains, Phase IV (KMG-IV): sequencing the most valuable type-strain genomes for metagenomic binning, comparative biology and taxonomic classification.</title>
        <authorList>
            <person name="Goeker M."/>
        </authorList>
    </citation>
    <scope>NUCLEOTIDE SEQUENCE [LARGE SCALE GENOMIC DNA]</scope>
    <source>
        <strain evidence="10 13">DSM 12421</strain>
    </source>
</reference>
<dbReference type="InterPro" id="IPR020568">
    <property type="entry name" value="Ribosomal_Su5_D2-typ_SF"/>
</dbReference>
<dbReference type="Gene3D" id="3.30.565.10">
    <property type="entry name" value="Histidine kinase-like ATPase, C-terminal domain"/>
    <property type="match status" value="1"/>
</dbReference>
<dbReference type="OrthoDB" id="65493at2157"/>
<evidence type="ECO:0000256" key="3">
    <source>
        <dbReference type="ARBA" id="ARBA00023029"/>
    </source>
</evidence>
<feature type="coiled-coil region" evidence="8">
    <location>
        <begin position="503"/>
        <end position="530"/>
    </location>
</feature>
<dbReference type="KEGG" id="soh:D1869_07495"/>
<dbReference type="InterPro" id="IPR014721">
    <property type="entry name" value="Ribsml_uS5_D2-typ_fold_subgr"/>
</dbReference>
<evidence type="ECO:0000256" key="4">
    <source>
        <dbReference type="ARBA" id="ARBA00023125"/>
    </source>
</evidence>
<dbReference type="SUPFAM" id="SSF55874">
    <property type="entry name" value="ATPase domain of HSP90 chaperone/DNA topoisomerase II/histidine kinase"/>
    <property type="match status" value="1"/>
</dbReference>
<evidence type="ECO:0000313" key="13">
    <source>
        <dbReference type="Proteomes" id="UP000582213"/>
    </source>
</evidence>
<dbReference type="EMBL" id="JACHFY010000001">
    <property type="protein sequence ID" value="MBB5252512.1"/>
    <property type="molecule type" value="Genomic_DNA"/>
</dbReference>
<evidence type="ECO:0000313" key="10">
    <source>
        <dbReference type="EMBL" id="MBB5252512.1"/>
    </source>
</evidence>
<organism evidence="11 12">
    <name type="scientific">Sulfurisphaera ohwakuensis</name>
    <dbReference type="NCBI Taxonomy" id="69656"/>
    <lineage>
        <taxon>Archaea</taxon>
        <taxon>Thermoproteota</taxon>
        <taxon>Thermoprotei</taxon>
        <taxon>Sulfolobales</taxon>
        <taxon>Sulfolobaceae</taxon>
        <taxon>Sulfurisphaera</taxon>
    </lineage>
</organism>
<dbReference type="SUPFAM" id="SSF46946">
    <property type="entry name" value="S13-like H2TH domain"/>
    <property type="match status" value="1"/>
</dbReference>
<comment type="catalytic activity">
    <reaction evidence="7">
        <text>ATP-dependent breakage, passage and rejoining of double-stranded DNA.</text>
        <dbReference type="EC" id="5.6.2.2"/>
    </reaction>
</comment>
<dbReference type="GO" id="GO:0006265">
    <property type="term" value="P:DNA topological change"/>
    <property type="evidence" value="ECO:0007669"/>
    <property type="project" value="UniProtKB-UniRule"/>
</dbReference>
<dbReference type="NCBIfam" id="NF003218">
    <property type="entry name" value="PRK04184.1"/>
    <property type="match status" value="1"/>
</dbReference>
<reference evidence="11 12" key="1">
    <citation type="submission" date="2019-10" db="EMBL/GenBank/DDBJ databases">
        <title>Genome Sequences from Six Type Strain Members of the Archaeal Family Sulfolobaceae: Acidianus ambivalens, Acidianus infernus, Metallosphaera prunae, Stygiolobus azoricus, Sulfolobus metallicus, and Sulfurisphaera ohwakuensis.</title>
        <authorList>
            <person name="Counts J.A."/>
            <person name="Kelly R.M."/>
        </authorList>
    </citation>
    <scope>NUCLEOTIDE SEQUENCE [LARGE SCALE GENOMIC DNA]</scope>
    <source>
        <strain evidence="11 12">TA-1</strain>
    </source>
</reference>
<evidence type="ECO:0000259" key="9">
    <source>
        <dbReference type="SMART" id="SM00387"/>
    </source>
</evidence>
<feature type="binding site" evidence="7">
    <location>
        <begin position="96"/>
        <end position="97"/>
    </location>
    <ligand>
        <name>ATP</name>
        <dbReference type="ChEBI" id="CHEBI:30616"/>
    </ligand>
</feature>
<dbReference type="Pfam" id="PF09239">
    <property type="entry name" value="Topo-VIb_trans"/>
    <property type="match status" value="1"/>
</dbReference>
<dbReference type="GO" id="GO:0003918">
    <property type="term" value="F:DNA topoisomerase type II (double strand cut, ATP-hydrolyzing) activity"/>
    <property type="evidence" value="ECO:0007669"/>
    <property type="project" value="UniProtKB-UniRule"/>
</dbReference>
<comment type="function">
    <text evidence="7">Relaxes both positive and negative superturns and exhibits a strong decatenase activity.</text>
</comment>
<evidence type="ECO:0000256" key="2">
    <source>
        <dbReference type="ARBA" id="ARBA00022840"/>
    </source>
</evidence>
<dbReference type="InterPro" id="IPR003594">
    <property type="entry name" value="HATPase_dom"/>
</dbReference>
<feature type="binding site" evidence="7">
    <location>
        <position position="75"/>
    </location>
    <ligand>
        <name>ATP</name>
        <dbReference type="ChEBI" id="CHEBI:30616"/>
    </ligand>
</feature>
<sequence length="532" mass="61232">MSSEKFTSISPAEFFKRNPELAGFSNPARALYQTVRELVENALDATDVHNILPSIKIIIELVDPQKQIYKVNVEDNGIGIPPHIVPNAFGKVLYSSKYVLRQTRGMYGLGVKAAVLYSQMYQERPVEVVTSPINSKRIYFFKLKIDVVKNEPIILQRTSVVNEKNWHGTSVTLYLYADWQRAKQKIYEYVKKTYIISPYAEFFFKDPDNNVIYYKRLTDKIPEPPKEVKPHPYGVDIELIKFMIVKKDKPVPVRDFLINEFQSIGDVTADKILEMAKLPKDKKTTELTDEEISRLVEVMKKFDDFRPPSAEALSVIGEDLIKLGLKSIFNPEFAEAITRKPKAYQGHPFIVEAGIAYGGAIQPSPEPIVLRYANKIPLIYDEKSDVIWKVVTEEMDWKRYGIEEEQPPLVVMVHLCSTKVPYRSAGKESIADVEEIEKEIKLALMDVARKLKKYITEKRKEEEAKKRLITYLKYIPEVSRGLALFLVGGDKQKIGDAYSDLREKLLKIALNKLEVNDKKLEEEIRNYKVEEL</sequence>
<dbReference type="PIRSF" id="PIRSF006553">
    <property type="entry name" value="TopoVI_B"/>
    <property type="match status" value="1"/>
</dbReference>
<dbReference type="GeneID" id="95642460"/>
<dbReference type="RefSeq" id="WP_156014567.1">
    <property type="nucleotide sequence ID" value="NZ_AP031374.1"/>
</dbReference>
<dbReference type="HAMAP" id="MF_00322">
    <property type="entry name" value="Top6B"/>
    <property type="match status" value="1"/>
</dbReference>
<dbReference type="EC" id="5.6.2.2" evidence="7"/>
<dbReference type="GO" id="GO:0003677">
    <property type="term" value="F:DNA binding"/>
    <property type="evidence" value="ECO:0007669"/>
    <property type="project" value="UniProtKB-UniRule"/>
</dbReference>
<dbReference type="PANTHER" id="PTHR48444:SF1">
    <property type="entry name" value="DNA TOPOISOMERASE 6 SUBUNIT B"/>
    <property type="match status" value="1"/>
</dbReference>
<comment type="subunit">
    <text evidence="6 7">Homodimer. Heterotetramer of two Top6A and two Top6B chains.</text>
</comment>
<dbReference type="PANTHER" id="PTHR48444">
    <property type="entry name" value="DNA TOPOISOMERASE 6 SUBUNIT B"/>
    <property type="match status" value="1"/>
</dbReference>
<name>A0A650CGY4_SULOH</name>
<dbReference type="Proteomes" id="UP000582213">
    <property type="component" value="Unassembled WGS sequence"/>
</dbReference>
<proteinExistence type="inferred from homology"/>
<dbReference type="Gene3D" id="3.30.230.10">
    <property type="match status" value="1"/>
</dbReference>
<evidence type="ECO:0000313" key="12">
    <source>
        <dbReference type="Proteomes" id="UP000427373"/>
    </source>
</evidence>
<dbReference type="InterPro" id="IPR036890">
    <property type="entry name" value="HATPase_C_sf"/>
</dbReference>
<dbReference type="FunFam" id="3.30.565.10:FF:000062">
    <property type="entry name" value="Type 2 DNA topoisomerase 6 subunit B"/>
    <property type="match status" value="1"/>
</dbReference>